<evidence type="ECO:0000256" key="1">
    <source>
        <dbReference type="ARBA" id="ARBA00022553"/>
    </source>
</evidence>
<dbReference type="PANTHER" id="PTHR31941:SF16">
    <property type="entry name" value="PHOSPHATIDYLINOSITOL 4,5-BISPHOSPHATE-BINDING PROTEIN SLM1-RELATED"/>
    <property type="match status" value="1"/>
</dbReference>
<feature type="compositionally biased region" description="Polar residues" evidence="2">
    <location>
        <begin position="447"/>
        <end position="458"/>
    </location>
</feature>
<comment type="caution">
    <text evidence="4">The sequence shown here is derived from an EMBL/GenBank/DDBJ whole genome shotgun (WGS) entry which is preliminary data.</text>
</comment>
<feature type="region of interest" description="Disordered" evidence="2">
    <location>
        <begin position="652"/>
        <end position="683"/>
    </location>
</feature>
<dbReference type="InterPro" id="IPR043453">
    <property type="entry name" value="Slm1_PH"/>
</dbReference>
<feature type="region of interest" description="Disordered" evidence="2">
    <location>
        <begin position="411"/>
        <end position="493"/>
    </location>
</feature>
<dbReference type="InterPro" id="IPR001849">
    <property type="entry name" value="PH_domain"/>
</dbReference>
<feature type="compositionally biased region" description="Polar residues" evidence="2">
    <location>
        <begin position="657"/>
        <end position="669"/>
    </location>
</feature>
<protein>
    <recommendedName>
        <fullName evidence="3">PH domain-containing protein</fullName>
    </recommendedName>
</protein>
<feature type="compositionally biased region" description="Polar residues" evidence="2">
    <location>
        <begin position="483"/>
        <end position="493"/>
    </location>
</feature>
<feature type="domain" description="PH" evidence="3">
    <location>
        <begin position="298"/>
        <end position="401"/>
    </location>
</feature>
<dbReference type="SUPFAM" id="SSF50729">
    <property type="entry name" value="PH domain-like"/>
    <property type="match status" value="1"/>
</dbReference>
<dbReference type="Pfam" id="PF20399">
    <property type="entry name" value="PH_20"/>
    <property type="match status" value="1"/>
</dbReference>
<evidence type="ECO:0000259" key="3">
    <source>
        <dbReference type="PROSITE" id="PS50003"/>
    </source>
</evidence>
<dbReference type="Gene3D" id="1.20.1270.60">
    <property type="entry name" value="Arfaptin homology (AH) domain/BAR domain"/>
    <property type="match status" value="1"/>
</dbReference>
<evidence type="ECO:0000256" key="2">
    <source>
        <dbReference type="SAM" id="MobiDB-lite"/>
    </source>
</evidence>
<evidence type="ECO:0000313" key="5">
    <source>
        <dbReference type="Proteomes" id="UP001586593"/>
    </source>
</evidence>
<keyword evidence="5" id="KW-1185">Reference proteome</keyword>
<reference evidence="4 5" key="1">
    <citation type="journal article" date="2024" name="Commun. Biol.">
        <title>Comparative genomic analysis of thermophilic fungi reveals convergent evolutionary adaptations and gene losses.</title>
        <authorList>
            <person name="Steindorff A.S."/>
            <person name="Aguilar-Pontes M.V."/>
            <person name="Robinson A.J."/>
            <person name="Andreopoulos B."/>
            <person name="LaButti K."/>
            <person name="Kuo A."/>
            <person name="Mondo S."/>
            <person name="Riley R."/>
            <person name="Otillar R."/>
            <person name="Haridas S."/>
            <person name="Lipzen A."/>
            <person name="Grimwood J."/>
            <person name="Schmutz J."/>
            <person name="Clum A."/>
            <person name="Reid I.D."/>
            <person name="Moisan M.C."/>
            <person name="Butler G."/>
            <person name="Nguyen T.T.M."/>
            <person name="Dewar K."/>
            <person name="Conant G."/>
            <person name="Drula E."/>
            <person name="Henrissat B."/>
            <person name="Hansel C."/>
            <person name="Singer S."/>
            <person name="Hutchinson M.I."/>
            <person name="de Vries R.P."/>
            <person name="Natvig D.O."/>
            <person name="Powell A.J."/>
            <person name="Tsang A."/>
            <person name="Grigoriev I.V."/>
        </authorList>
    </citation>
    <scope>NUCLEOTIDE SEQUENCE [LARGE SCALE GENOMIC DNA]</scope>
    <source>
        <strain evidence="4 5">ATCC 24622</strain>
    </source>
</reference>
<name>A0ABR3Y0P9_9PEZI</name>
<dbReference type="InterPro" id="IPR046868">
    <property type="entry name" value="BAR_4"/>
</dbReference>
<dbReference type="InterPro" id="IPR011993">
    <property type="entry name" value="PH-like_dom_sf"/>
</dbReference>
<organism evidence="4 5">
    <name type="scientific">Phialemonium thermophilum</name>
    <dbReference type="NCBI Taxonomy" id="223376"/>
    <lineage>
        <taxon>Eukaryota</taxon>
        <taxon>Fungi</taxon>
        <taxon>Dikarya</taxon>
        <taxon>Ascomycota</taxon>
        <taxon>Pezizomycotina</taxon>
        <taxon>Sordariomycetes</taxon>
        <taxon>Sordariomycetidae</taxon>
        <taxon>Cephalothecales</taxon>
        <taxon>Cephalothecaceae</taxon>
        <taxon>Phialemonium</taxon>
    </lineage>
</organism>
<dbReference type="PANTHER" id="PTHR31941">
    <property type="entry name" value="CYTOSKELETAL SIGNALING PROTEIN SLM1"/>
    <property type="match status" value="1"/>
</dbReference>
<dbReference type="EMBL" id="JAZHXJ010000025">
    <property type="protein sequence ID" value="KAL1881367.1"/>
    <property type="molecule type" value="Genomic_DNA"/>
</dbReference>
<evidence type="ECO:0000313" key="4">
    <source>
        <dbReference type="EMBL" id="KAL1881367.1"/>
    </source>
</evidence>
<dbReference type="PROSITE" id="PS50003">
    <property type="entry name" value="PH_DOMAIN"/>
    <property type="match status" value="1"/>
</dbReference>
<feature type="compositionally biased region" description="Low complexity" evidence="2">
    <location>
        <begin position="411"/>
        <end position="428"/>
    </location>
</feature>
<proteinExistence type="predicted"/>
<dbReference type="InterPro" id="IPR027267">
    <property type="entry name" value="AH/BAR_dom_sf"/>
</dbReference>
<dbReference type="CDD" id="cd13311">
    <property type="entry name" value="PH_Slm1"/>
    <property type="match status" value="1"/>
</dbReference>
<dbReference type="Proteomes" id="UP001586593">
    <property type="component" value="Unassembled WGS sequence"/>
</dbReference>
<dbReference type="SMART" id="SM00233">
    <property type="entry name" value="PH"/>
    <property type="match status" value="1"/>
</dbReference>
<dbReference type="InterPro" id="IPR046869">
    <property type="entry name" value="SLM1/RGC1-like_PH"/>
</dbReference>
<dbReference type="Pfam" id="PF20400">
    <property type="entry name" value="BAR_4"/>
    <property type="match status" value="1"/>
</dbReference>
<gene>
    <name evidence="4" type="ORF">VTK73DRAFT_4374</name>
</gene>
<accession>A0ABR3Y0P9</accession>
<sequence>MKAGSVRSLALQSAPDENEIRSAFYCPVPTAGNPTEVLAERFQAWRKILKDLIVYFREIQTHYEHRSKSLQKLANVLNGTTMPPGFLASGGLDDALGILRNYTKQVILESAKAKEIEEDVILALTGLRTDLRQKIKEIKNLSSDFKNSVDKEMDATRKAVNHLQEVLGQTELDPALTTGKQDPYLLRLSVDRQLERQIDEENYLHQAYLNLESSGRELESIVVGEIQKAYNAYAGILKREADAAYTAIEDLRVGPIAMPKDYEWSAFVHSADQLVDPEIPIRSVDMIHYPGRDHYACQEIRAGLLERKSKYLKSYTAGWYVLSPTHLHEFKSADKTQSPVMSLYLPEQKLGSHSAEGRSSNKFVLKGRQTGGLHRGHTWVFRAESHDTMMAWYEDIKALTEKSPQELSSFVRGHSRSFSRSSQRSYSSDGVVDEEDEEPFAAVASVDKQQTAQQSTTPRRTEPGGRFPSDLRVNADRGLQAPMSPSSISSDYNDNQDRNVIAAAAGLPGSGFGRSESSGAVPAAGGNVDDGATSAGIPAHSAAVDTHGTESRRGRYEAFGGATEIDHRVLNESGNHFTSDPVTRQDSSTYGNTYNHEEGKETANIGNYQPERSGLEPSAQRVDAVDARSYNEPGVTPVTQAETGSYIIPTSAGDRWQATSPSAQVNKGYSSLEGPGTDGSDSKVASANLKPVGSLNAQGKQHLHTEQYTVLGGNVSDSGAKTTAHLHIPGEYPKASQIG</sequence>
<dbReference type="Gene3D" id="2.30.29.30">
    <property type="entry name" value="Pleckstrin-homology domain (PH domain)/Phosphotyrosine-binding domain (PTB)"/>
    <property type="match status" value="1"/>
</dbReference>
<keyword evidence="1" id="KW-0597">Phosphoprotein</keyword>
<dbReference type="SUPFAM" id="SSF103657">
    <property type="entry name" value="BAR/IMD domain-like"/>
    <property type="match status" value="1"/>
</dbReference>